<accession>A0ABN3IF55</accession>
<evidence type="ECO:0000313" key="3">
    <source>
        <dbReference type="Proteomes" id="UP001499986"/>
    </source>
</evidence>
<feature type="region of interest" description="Disordered" evidence="1">
    <location>
        <begin position="11"/>
        <end position="33"/>
    </location>
</feature>
<organism evidence="2 3">
    <name type="scientific">Streptomyces coeruleofuscus</name>
    <dbReference type="NCBI Taxonomy" id="66879"/>
    <lineage>
        <taxon>Bacteria</taxon>
        <taxon>Bacillati</taxon>
        <taxon>Actinomycetota</taxon>
        <taxon>Actinomycetes</taxon>
        <taxon>Kitasatosporales</taxon>
        <taxon>Streptomycetaceae</taxon>
        <taxon>Streptomyces</taxon>
    </lineage>
</organism>
<evidence type="ECO:0000256" key="1">
    <source>
        <dbReference type="SAM" id="MobiDB-lite"/>
    </source>
</evidence>
<feature type="region of interest" description="Disordered" evidence="1">
    <location>
        <begin position="48"/>
        <end position="75"/>
    </location>
</feature>
<dbReference type="EMBL" id="BAAASE010000005">
    <property type="protein sequence ID" value="GAA2402002.1"/>
    <property type="molecule type" value="Genomic_DNA"/>
</dbReference>
<evidence type="ECO:0000313" key="2">
    <source>
        <dbReference type="EMBL" id="GAA2402002.1"/>
    </source>
</evidence>
<keyword evidence="3" id="KW-1185">Reference proteome</keyword>
<reference evidence="2 3" key="1">
    <citation type="journal article" date="2019" name="Int. J. Syst. Evol. Microbiol.">
        <title>The Global Catalogue of Microorganisms (GCM) 10K type strain sequencing project: providing services to taxonomists for standard genome sequencing and annotation.</title>
        <authorList>
            <consortium name="The Broad Institute Genomics Platform"/>
            <consortium name="The Broad Institute Genome Sequencing Center for Infectious Disease"/>
            <person name="Wu L."/>
            <person name="Ma J."/>
        </authorList>
    </citation>
    <scope>NUCLEOTIDE SEQUENCE [LARGE SCALE GENOMIC DNA]</scope>
    <source>
        <strain evidence="2 3">JCM 4358</strain>
    </source>
</reference>
<comment type="caution">
    <text evidence="2">The sequence shown here is derived from an EMBL/GenBank/DDBJ whole genome shotgun (WGS) entry which is preliminary data.</text>
</comment>
<protein>
    <submittedName>
        <fullName evidence="2">Uncharacterized protein</fullName>
    </submittedName>
</protein>
<dbReference type="Proteomes" id="UP001499986">
    <property type="component" value="Unassembled WGS sequence"/>
</dbReference>
<name>A0ABN3IF55_9ACTN</name>
<proteinExistence type="predicted"/>
<gene>
    <name evidence="2" type="ORF">GCM10010255_39410</name>
</gene>
<sequence>MDRSWLIHDAYSGADGAEEAKGADGTEIGDLGSASVPRISGELVWTTMSSHPPSREPVTGFGMRQLGCVRNDNRT</sequence>